<comment type="caution">
    <text evidence="2">The sequence shown here is derived from an EMBL/GenBank/DDBJ whole genome shotgun (WGS) entry which is preliminary data.</text>
</comment>
<dbReference type="InterPro" id="IPR006190">
    <property type="entry name" value="SAF_AFP_Neu5Ac"/>
</dbReference>
<dbReference type="SUPFAM" id="SSF51569">
    <property type="entry name" value="Aldolase"/>
    <property type="match status" value="1"/>
</dbReference>
<dbReference type="CDD" id="cd11615">
    <property type="entry name" value="SAF_NeuB_like"/>
    <property type="match status" value="1"/>
</dbReference>
<dbReference type="InterPro" id="IPR036732">
    <property type="entry name" value="AFP_Neu5c_C_sf"/>
</dbReference>
<dbReference type="Proteomes" id="UP000640930">
    <property type="component" value="Unassembled WGS sequence"/>
</dbReference>
<evidence type="ECO:0000313" key="3">
    <source>
        <dbReference type="Proteomes" id="UP000640930"/>
    </source>
</evidence>
<dbReference type="InterPro" id="IPR051690">
    <property type="entry name" value="PseI-like"/>
</dbReference>
<proteinExistence type="predicted"/>
<dbReference type="Gene3D" id="3.20.20.70">
    <property type="entry name" value="Aldolase class I"/>
    <property type="match status" value="1"/>
</dbReference>
<dbReference type="PANTHER" id="PTHR42966">
    <property type="entry name" value="N-ACETYLNEURAMINATE SYNTHASE"/>
    <property type="match status" value="1"/>
</dbReference>
<gene>
    <name evidence="2" type="primary">pseI</name>
    <name evidence="2" type="ORF">H9636_01900</name>
</gene>
<sequence>MAQIKLKQHEIGPLSKPFIIAEMSGNHNQSLKRALEIVEAAAEAGAHALKIQTYTADTMTLNIENPDFKIDDNDSLWDGQNLYQLYQQAYTPWEWHKPIFDRAKELGMIAFSTPFDETAVDFLEELDVPLYKIASFENTDLPLIKKVASTGKPMIISTGMATLAELDELVKIAIGAGCKDLVLLKCTSTYPATPENTNILTIPHMQQLFEDVQIGLSDHTMGIGVAVASVALGATVIEKHFTLSRADGGVDSAFSMEPSEMKALVEETERAWQALGKVTYGPTEKEKASLKFRRSIYVCKDIEQGESFSKENIKVVRPGYGLEPKYWDSIIGKISKKKIKAGTPLTFSDLL</sequence>
<dbReference type="PROSITE" id="PS50844">
    <property type="entry name" value="AFP_LIKE"/>
    <property type="match status" value="1"/>
</dbReference>
<keyword evidence="2" id="KW-0808">Transferase</keyword>
<dbReference type="Pfam" id="PF03102">
    <property type="entry name" value="NeuB"/>
    <property type="match status" value="1"/>
</dbReference>
<dbReference type="InterPro" id="IPR020030">
    <property type="entry name" value="Pseudaminic_synth_PseI"/>
</dbReference>
<dbReference type="InterPro" id="IPR057736">
    <property type="entry name" value="SAF_PseI/NeuA/NeuB"/>
</dbReference>
<dbReference type="NCBIfam" id="TIGR03586">
    <property type="entry name" value="PseI"/>
    <property type="match status" value="1"/>
</dbReference>
<dbReference type="SMART" id="SM00858">
    <property type="entry name" value="SAF"/>
    <property type="match status" value="1"/>
</dbReference>
<dbReference type="InterPro" id="IPR013132">
    <property type="entry name" value="PseI/NeuA/B-like_N"/>
</dbReference>
<keyword evidence="3" id="KW-1185">Reference proteome</keyword>
<dbReference type="Pfam" id="PF08666">
    <property type="entry name" value="SAF"/>
    <property type="match status" value="1"/>
</dbReference>
<evidence type="ECO:0000259" key="1">
    <source>
        <dbReference type="PROSITE" id="PS50844"/>
    </source>
</evidence>
<dbReference type="EMBL" id="JACSQA010000002">
    <property type="protein sequence ID" value="MBD8025400.1"/>
    <property type="molecule type" value="Genomic_DNA"/>
</dbReference>
<dbReference type="EC" id="2.5.1.97" evidence="2"/>
<evidence type="ECO:0000313" key="2">
    <source>
        <dbReference type="EMBL" id="MBD8025400.1"/>
    </source>
</evidence>
<organism evidence="2 3">
    <name type="scientific">Ureibacillus galli</name>
    <dbReference type="NCBI Taxonomy" id="2762222"/>
    <lineage>
        <taxon>Bacteria</taxon>
        <taxon>Bacillati</taxon>
        <taxon>Bacillota</taxon>
        <taxon>Bacilli</taxon>
        <taxon>Bacillales</taxon>
        <taxon>Caryophanaceae</taxon>
        <taxon>Ureibacillus</taxon>
    </lineage>
</organism>
<dbReference type="GO" id="GO:0016740">
    <property type="term" value="F:transferase activity"/>
    <property type="evidence" value="ECO:0007669"/>
    <property type="project" value="UniProtKB-KW"/>
</dbReference>
<protein>
    <submittedName>
        <fullName evidence="2">Pseudaminic acid synthase</fullName>
        <ecNumber evidence="2">2.5.1.97</ecNumber>
    </submittedName>
</protein>
<reference evidence="2 3" key="1">
    <citation type="submission" date="2020-08" db="EMBL/GenBank/DDBJ databases">
        <title>A Genomic Blueprint of the Chicken Gut Microbiome.</title>
        <authorList>
            <person name="Gilroy R."/>
            <person name="Ravi A."/>
            <person name="Getino M."/>
            <person name="Pursley I."/>
            <person name="Horton D.L."/>
            <person name="Alikhan N.-F."/>
            <person name="Baker D."/>
            <person name="Gharbi K."/>
            <person name="Hall N."/>
            <person name="Watson M."/>
            <person name="Adriaenssens E.M."/>
            <person name="Foster-Nyarko E."/>
            <person name="Jarju S."/>
            <person name="Secka A."/>
            <person name="Antonio M."/>
            <person name="Oren A."/>
            <person name="Chaudhuri R."/>
            <person name="La Ragione R.M."/>
            <person name="Hildebrand F."/>
            <person name="Pallen M.J."/>
        </authorList>
    </citation>
    <scope>NUCLEOTIDE SEQUENCE [LARGE SCALE GENOMIC DNA]</scope>
    <source>
        <strain evidence="2 3">Re31</strain>
    </source>
</reference>
<dbReference type="Gene3D" id="3.90.1210.10">
    <property type="entry name" value="Antifreeze-like/N-acetylneuraminic acid synthase C-terminal domain"/>
    <property type="match status" value="1"/>
</dbReference>
<name>A0ABR8X7W0_9BACL</name>
<dbReference type="RefSeq" id="WP_191705965.1">
    <property type="nucleotide sequence ID" value="NZ_JACSQA010000002.1"/>
</dbReference>
<dbReference type="PANTHER" id="PTHR42966:SF2">
    <property type="entry name" value="PSEUDAMINIC ACID SYNTHASE"/>
    <property type="match status" value="1"/>
</dbReference>
<dbReference type="SUPFAM" id="SSF51269">
    <property type="entry name" value="AFP III-like domain"/>
    <property type="match status" value="1"/>
</dbReference>
<dbReference type="InterPro" id="IPR013974">
    <property type="entry name" value="SAF"/>
</dbReference>
<accession>A0ABR8X7W0</accession>
<dbReference type="InterPro" id="IPR013785">
    <property type="entry name" value="Aldolase_TIM"/>
</dbReference>
<feature type="domain" description="AFP-like" evidence="1">
    <location>
        <begin position="295"/>
        <end position="351"/>
    </location>
</feature>